<proteinExistence type="predicted"/>
<dbReference type="Gene3D" id="3.55.50.30">
    <property type="match status" value="1"/>
</dbReference>
<evidence type="ECO:0000256" key="1">
    <source>
        <dbReference type="SAM" id="Phobius"/>
    </source>
</evidence>
<organism evidence="4 5">
    <name type="scientific">Bacteroides faecium</name>
    <dbReference type="NCBI Taxonomy" id="2715212"/>
    <lineage>
        <taxon>Bacteria</taxon>
        <taxon>Pseudomonadati</taxon>
        <taxon>Bacteroidota</taxon>
        <taxon>Bacteroidia</taxon>
        <taxon>Bacteroidales</taxon>
        <taxon>Bacteroidaceae</taxon>
        <taxon>Bacteroides</taxon>
    </lineage>
</organism>
<keyword evidence="1" id="KW-0472">Membrane</keyword>
<dbReference type="EMBL" id="CP050831">
    <property type="protein sequence ID" value="QIU95226.1"/>
    <property type="molecule type" value="Genomic_DNA"/>
</dbReference>
<feature type="transmembrane region" description="Helical" evidence="1">
    <location>
        <begin position="83"/>
        <end position="104"/>
    </location>
</feature>
<dbReference type="GO" id="GO:0016989">
    <property type="term" value="F:sigma factor antagonist activity"/>
    <property type="evidence" value="ECO:0007669"/>
    <property type="project" value="TreeGrafter"/>
</dbReference>
<evidence type="ECO:0000313" key="4">
    <source>
        <dbReference type="EMBL" id="QIU95226.1"/>
    </source>
</evidence>
<accession>A0A6H0KP46</accession>
<dbReference type="FunFam" id="2.60.120.1440:FF:000001">
    <property type="entry name" value="Putative anti-sigma factor"/>
    <property type="match status" value="1"/>
</dbReference>
<evidence type="ECO:0000313" key="5">
    <source>
        <dbReference type="Proteomes" id="UP000501780"/>
    </source>
</evidence>
<evidence type="ECO:0000259" key="2">
    <source>
        <dbReference type="Pfam" id="PF04773"/>
    </source>
</evidence>
<dbReference type="Proteomes" id="UP000501780">
    <property type="component" value="Chromosome"/>
</dbReference>
<keyword evidence="5" id="KW-1185">Reference proteome</keyword>
<dbReference type="KEGG" id="bfc:BacF7301_14210"/>
<gene>
    <name evidence="4" type="ORF">BacF7301_14210</name>
</gene>
<keyword evidence="1" id="KW-1133">Transmembrane helix</keyword>
<name>A0A6H0KP46_9BACE</name>
<dbReference type="PANTHER" id="PTHR30273:SF2">
    <property type="entry name" value="PROTEIN FECR"/>
    <property type="match status" value="1"/>
</dbReference>
<dbReference type="Gene3D" id="2.60.120.1440">
    <property type="match status" value="1"/>
</dbReference>
<keyword evidence="1" id="KW-0812">Transmembrane</keyword>
<dbReference type="InterPro" id="IPR006860">
    <property type="entry name" value="FecR"/>
</dbReference>
<feature type="domain" description="Protein FecR C-terminal" evidence="3">
    <location>
        <begin position="256"/>
        <end position="325"/>
    </location>
</feature>
<dbReference type="InterPro" id="IPR032508">
    <property type="entry name" value="FecR_C"/>
</dbReference>
<dbReference type="RefSeq" id="WP_167963761.1">
    <property type="nucleotide sequence ID" value="NZ_CP050831.1"/>
</dbReference>
<dbReference type="PIRSF" id="PIRSF018266">
    <property type="entry name" value="FecR"/>
    <property type="match status" value="1"/>
</dbReference>
<dbReference type="InterPro" id="IPR012373">
    <property type="entry name" value="Ferrdict_sens_TM"/>
</dbReference>
<dbReference type="Pfam" id="PF04773">
    <property type="entry name" value="FecR"/>
    <property type="match status" value="1"/>
</dbReference>
<sequence>MKDYIQRIISAFTASRHNEILTKEVHQWLVDEKHADEKDAALHTLWEETEGKINTDTWNSLSEVYDKVGVNEQKKTRGFRIRVWQYTAAAVVIFAISISGTFFLTKNKYSEAAMVENFTSAGNMNVIELPDGSKVQTNSGTLLLYPEIFKGDTRTVYLIGEANFRVMKNPDKPFIVKSGIVSVTALGTEFNVAAYPETNEIIATLLTGKIKVDCNGGKNSYILNPGEQIVYQNTTSQSYLANANMEDVTAWQKGLFVFRGKTMKEILFTLERRFNVTFQCNISSFSNDKYNFSFRQNASIEEIMNVMGEIVGGFNYKIEGNVCYIKNKK</sequence>
<dbReference type="Pfam" id="PF16344">
    <property type="entry name" value="FecR_C"/>
    <property type="match status" value="1"/>
</dbReference>
<feature type="domain" description="FecR protein" evidence="2">
    <location>
        <begin position="119"/>
        <end position="210"/>
    </location>
</feature>
<dbReference type="PANTHER" id="PTHR30273">
    <property type="entry name" value="PERIPLASMIC SIGNAL SENSOR AND SIGMA FACTOR ACTIVATOR FECR-RELATED"/>
    <property type="match status" value="1"/>
</dbReference>
<evidence type="ECO:0000259" key="3">
    <source>
        <dbReference type="Pfam" id="PF16344"/>
    </source>
</evidence>
<protein>
    <submittedName>
        <fullName evidence="4">DUF4974 domain-containing protein</fullName>
    </submittedName>
</protein>
<dbReference type="AlphaFoldDB" id="A0A6H0KP46"/>
<reference evidence="4 5" key="1">
    <citation type="submission" date="2020-03" db="EMBL/GenBank/DDBJ databases">
        <title>Genomic analysis of Bacteroides faecium CBA7301.</title>
        <authorList>
            <person name="Kim J."/>
            <person name="Roh S.W."/>
        </authorList>
    </citation>
    <scope>NUCLEOTIDE SEQUENCE [LARGE SCALE GENOMIC DNA]</scope>
    <source>
        <strain evidence="4 5">CBA7301</strain>
    </source>
</reference>